<name>A0A2A2IFH7_9BACI</name>
<feature type="domain" description="DUF8042" evidence="1">
    <location>
        <begin position="8"/>
        <end position="109"/>
    </location>
</feature>
<proteinExistence type="predicted"/>
<evidence type="ECO:0000259" key="1">
    <source>
        <dbReference type="Pfam" id="PF26154"/>
    </source>
</evidence>
<dbReference type="RefSeq" id="WP_095654081.1">
    <property type="nucleotide sequence ID" value="NZ_NPOA01000002.1"/>
</dbReference>
<dbReference type="Gene3D" id="3.30.470.20">
    <property type="entry name" value="ATP-grasp fold, B domain"/>
    <property type="match status" value="1"/>
</dbReference>
<organism evidence="2 3">
    <name type="scientific">Virgibacillus profundi</name>
    <dbReference type="NCBI Taxonomy" id="2024555"/>
    <lineage>
        <taxon>Bacteria</taxon>
        <taxon>Bacillati</taxon>
        <taxon>Bacillota</taxon>
        <taxon>Bacilli</taxon>
        <taxon>Bacillales</taxon>
        <taxon>Bacillaceae</taxon>
        <taxon>Virgibacillus</taxon>
    </lineage>
</organism>
<keyword evidence="3" id="KW-1185">Reference proteome</keyword>
<protein>
    <recommendedName>
        <fullName evidence="1">DUF8042 domain-containing protein</fullName>
    </recommendedName>
</protein>
<accession>A0A2A2IFH7</accession>
<dbReference type="Pfam" id="PF26154">
    <property type="entry name" value="DUF8042"/>
    <property type="match status" value="1"/>
</dbReference>
<dbReference type="AlphaFoldDB" id="A0A2A2IFH7"/>
<dbReference type="InterPro" id="IPR058355">
    <property type="entry name" value="DUF8042"/>
</dbReference>
<dbReference type="Proteomes" id="UP000218887">
    <property type="component" value="Unassembled WGS sequence"/>
</dbReference>
<dbReference type="InterPro" id="IPR026838">
    <property type="entry name" value="YheC/D"/>
</dbReference>
<reference evidence="2 3" key="1">
    <citation type="submission" date="2017-08" db="EMBL/GenBank/DDBJ databases">
        <title>Virgibacillus indicus sp. nov. and Virgibacillus profoundi sp. nov, two moderately halophilic bacteria isolated from marine sediment by using the Microfluidic Streak Plate.</title>
        <authorList>
            <person name="Xu B."/>
            <person name="Hu B."/>
            <person name="Wang J."/>
            <person name="Zhu Y."/>
            <person name="Huang L."/>
            <person name="Du W."/>
            <person name="Huang Y."/>
        </authorList>
    </citation>
    <scope>NUCLEOTIDE SEQUENCE [LARGE SCALE GENOMIC DNA]</scope>
    <source>
        <strain evidence="2 3">IO3-P3-H5</strain>
    </source>
</reference>
<comment type="caution">
    <text evidence="2">The sequence shown here is derived from an EMBL/GenBank/DDBJ whole genome shotgun (WGS) entry which is preliminary data.</text>
</comment>
<sequence length="829" mass="95232">MSTSTDKQLQQVNNIFQTLIEATEHFHKLMKEKELNQSIFIFSSIVDGFNAVSQINAISKIEEWAVQKSKTEKYFLEIAQLLEKGKFIKISEILQFSLLPLLKKITNNIATNTDEQAQNKMYTIGVFHSFNNPRAFYPEARVNALVQESERQNTKLLFFTSADADFENEIVTADVCTGGKWKRVKAPFPDVINNVGGGKRSHVERKLRRVIPFTSFHVGNKLSLPMQMVKYRKYAELLVPFRLCREDAGIHDFLEKNNKVVFKYLLSNRGENIYFVTKKGTRFVLQEHKKERILSQDAFDNWMQTVILREKGSFIVQRYIHTRTKEDEPYHFRAHVQKDGDGKWGLTHIYPRVGSKKSNLSNVATDGRVDNFHDFLIREYGEKGEKYEADILSLSLEIAHHLDKLYGLSLDELGIDFAIDENGRYWMHEANNGPQTAYHEEKRAVNTIAYAKYIAKNGIVHSDSMRKSGSGMFQARTTKLAFAELDNSTTLGVLIGKVVSDPLAIALEETAEKENMHLFSFTPKDVDYDEMLIKGHFYENDEWVTKVVEYPDVIFDRLKLRGDKDAEWIYEELGEIPFTNEWPGRQYKRSEIYEKLQVSKEMNDILAPYQKVTKTRDIFRFIEKYDKVVIKPEIGNDFGNQYIERLVDGKYAFANGKLVKGYNEFPLLNKLKELIKENSFIVQKDSRLLDGNGQPFSICTHLMLDKEGKWEFVSLYADIEATLGENAAKNHTEEFAEFLLGIYGEKEVAYLESKIKDVSKEIALALQGIFGDVISEAAVELGIDGNQQFSLIEVNPNGPSTVYNGIKYAENVMGFTDSLYSLKKVKIPK</sequence>
<dbReference type="Pfam" id="PF14398">
    <property type="entry name" value="ATPgrasp_YheCD"/>
    <property type="match status" value="2"/>
</dbReference>
<dbReference type="SUPFAM" id="SSF56059">
    <property type="entry name" value="Glutathione synthetase ATP-binding domain-like"/>
    <property type="match status" value="1"/>
</dbReference>
<evidence type="ECO:0000313" key="3">
    <source>
        <dbReference type="Proteomes" id="UP000218887"/>
    </source>
</evidence>
<dbReference type="OrthoDB" id="7869153at2"/>
<dbReference type="EMBL" id="NPOA01000002">
    <property type="protein sequence ID" value="PAV30751.1"/>
    <property type="molecule type" value="Genomic_DNA"/>
</dbReference>
<gene>
    <name evidence="2" type="ORF">CIL05_03240</name>
</gene>
<evidence type="ECO:0000313" key="2">
    <source>
        <dbReference type="EMBL" id="PAV30751.1"/>
    </source>
</evidence>